<evidence type="ECO:0000256" key="4">
    <source>
        <dbReference type="ARBA" id="ARBA00022806"/>
    </source>
</evidence>
<dbReference type="PROSITE" id="PS51194">
    <property type="entry name" value="HELICASE_CTER"/>
    <property type="match status" value="1"/>
</dbReference>
<dbReference type="Pfam" id="PF00270">
    <property type="entry name" value="DEAD"/>
    <property type="match status" value="1"/>
</dbReference>
<dbReference type="GO" id="GO:0003724">
    <property type="term" value="F:RNA helicase activity"/>
    <property type="evidence" value="ECO:0007669"/>
    <property type="project" value="UniProtKB-EC"/>
</dbReference>
<dbReference type="EC" id="3.6.4.13" evidence="1"/>
<evidence type="ECO:0000259" key="11">
    <source>
        <dbReference type="PROSITE" id="PS51195"/>
    </source>
</evidence>
<feature type="compositionally biased region" description="Low complexity" evidence="8">
    <location>
        <begin position="510"/>
        <end position="527"/>
    </location>
</feature>
<dbReference type="CDD" id="cd18787">
    <property type="entry name" value="SF2_C_DEAD"/>
    <property type="match status" value="1"/>
</dbReference>
<sequence length="534" mass="58802">MAKDCPKASTQDDGKPRPPPYIPPPPPENEEDIFSTITQGINFNRYDEIKVECTGQNIPSRPMESFTDVNFSDVIMTNLRKTKYEKPTPIQKWSIPVIISGRDMMGCAQTGSGKTASFLLPMLTKMLGTGFEPPIVEDGCAMPLMLVMAPTRELVLQIFHETRKFSFDTVVRAVVAYGGVSSSHQEKDILKGAHIVIATPGRLIDFIGKKKINLSKLKYLVLDEVDRMLDMGFHTAIESILSQGESGMPSTNSRQTVVFSATIPEEVQKLAAKLLREDYIFVTVGSVGSANLDIEQYVLLMEQEAKRDKLMEIVQNRGEDKIIIFVEEKRKADFISAFLSQASFATASIHGNLTQAEREKSLRDFRAGVSPILVATNVAARGLDIPEVKHVINYDMPQHIEEYVHRIGRTGRCGNTGKATAFFVAENDNHLARSLVKVLSDAMQEVPEWLEKLAVDNIGMGGFSRPGGGKFGGRDMRSNRPMGYQQQSGPSHYQGDGGYKGDGGSRVRPEAAAARTQPAAKAASPAANEDEDWD</sequence>
<feature type="compositionally biased region" description="Basic and acidic residues" evidence="8">
    <location>
        <begin position="1"/>
        <end position="16"/>
    </location>
</feature>
<dbReference type="GO" id="GO:0016787">
    <property type="term" value="F:hydrolase activity"/>
    <property type="evidence" value="ECO:0007669"/>
    <property type="project" value="UniProtKB-KW"/>
</dbReference>
<accession>A0AAT9FG60</accession>
<evidence type="ECO:0000259" key="9">
    <source>
        <dbReference type="PROSITE" id="PS51192"/>
    </source>
</evidence>
<name>A0AAT9FG60_9ANNE</name>
<feature type="domain" description="Helicase C-terminal" evidence="10">
    <location>
        <begin position="293"/>
        <end position="454"/>
    </location>
</feature>
<comment type="catalytic activity">
    <reaction evidence="6">
        <text>ATP + H2O = ADP + phosphate + H(+)</text>
        <dbReference type="Rhea" id="RHEA:13065"/>
        <dbReference type="ChEBI" id="CHEBI:15377"/>
        <dbReference type="ChEBI" id="CHEBI:15378"/>
        <dbReference type="ChEBI" id="CHEBI:30616"/>
        <dbReference type="ChEBI" id="CHEBI:43474"/>
        <dbReference type="ChEBI" id="CHEBI:456216"/>
        <dbReference type="EC" id="3.6.4.13"/>
    </reaction>
</comment>
<dbReference type="AlphaFoldDB" id="A0AAT9FG60"/>
<evidence type="ECO:0000313" key="12">
    <source>
        <dbReference type="EMBL" id="BDR61266.1"/>
    </source>
</evidence>
<dbReference type="GO" id="GO:0003676">
    <property type="term" value="F:nucleic acid binding"/>
    <property type="evidence" value="ECO:0007669"/>
    <property type="project" value="InterPro"/>
</dbReference>
<protein>
    <recommendedName>
        <fullName evidence="1">RNA helicase</fullName>
        <ecNumber evidence="1">3.6.4.13</ecNumber>
    </recommendedName>
</protein>
<dbReference type="Pfam" id="PF00271">
    <property type="entry name" value="Helicase_C"/>
    <property type="match status" value="1"/>
</dbReference>
<gene>
    <name evidence="12" type="primary">Ej-vasa2</name>
</gene>
<evidence type="ECO:0000256" key="5">
    <source>
        <dbReference type="ARBA" id="ARBA00022840"/>
    </source>
</evidence>
<keyword evidence="2" id="KW-0547">Nucleotide-binding</keyword>
<dbReference type="InterPro" id="IPR011545">
    <property type="entry name" value="DEAD/DEAH_box_helicase_dom"/>
</dbReference>
<dbReference type="Gene3D" id="3.40.50.300">
    <property type="entry name" value="P-loop containing nucleotide triphosphate hydrolases"/>
    <property type="match status" value="2"/>
</dbReference>
<feature type="short sequence motif" description="Q motif" evidence="7">
    <location>
        <begin position="64"/>
        <end position="92"/>
    </location>
</feature>
<evidence type="ECO:0000256" key="8">
    <source>
        <dbReference type="SAM" id="MobiDB-lite"/>
    </source>
</evidence>
<feature type="domain" description="DEAD-box RNA helicase Q" evidence="11">
    <location>
        <begin position="64"/>
        <end position="92"/>
    </location>
</feature>
<dbReference type="GO" id="GO:0005524">
    <property type="term" value="F:ATP binding"/>
    <property type="evidence" value="ECO:0007669"/>
    <property type="project" value="UniProtKB-KW"/>
</dbReference>
<dbReference type="FunFam" id="3.40.50.300:FF:000008">
    <property type="entry name" value="ATP-dependent RNA helicase RhlB"/>
    <property type="match status" value="1"/>
</dbReference>
<evidence type="ECO:0000256" key="7">
    <source>
        <dbReference type="PROSITE-ProRule" id="PRU00552"/>
    </source>
</evidence>
<dbReference type="InterPro" id="IPR014001">
    <property type="entry name" value="Helicase_ATP-bd"/>
</dbReference>
<feature type="region of interest" description="Disordered" evidence="8">
    <location>
        <begin position="1"/>
        <end position="29"/>
    </location>
</feature>
<dbReference type="SMART" id="SM00487">
    <property type="entry name" value="DEXDc"/>
    <property type="match status" value="1"/>
</dbReference>
<evidence type="ECO:0000259" key="10">
    <source>
        <dbReference type="PROSITE" id="PS51194"/>
    </source>
</evidence>
<proteinExistence type="evidence at transcript level"/>
<keyword evidence="3" id="KW-0378">Hydrolase</keyword>
<evidence type="ECO:0000256" key="1">
    <source>
        <dbReference type="ARBA" id="ARBA00012552"/>
    </source>
</evidence>
<dbReference type="InterPro" id="IPR014014">
    <property type="entry name" value="RNA_helicase_DEAD_Q_motif"/>
</dbReference>
<dbReference type="FunFam" id="3.40.50.300:FF:000397">
    <property type="entry name" value="Probable ATP-dependent RNA helicase DDX4"/>
    <property type="match status" value="1"/>
</dbReference>
<feature type="domain" description="Helicase ATP-binding" evidence="9">
    <location>
        <begin position="95"/>
        <end position="281"/>
    </location>
</feature>
<feature type="region of interest" description="Disordered" evidence="8">
    <location>
        <begin position="464"/>
        <end position="534"/>
    </location>
</feature>
<dbReference type="SUPFAM" id="SSF52540">
    <property type="entry name" value="P-loop containing nucleoside triphosphate hydrolases"/>
    <property type="match status" value="1"/>
</dbReference>
<dbReference type="InterPro" id="IPR027417">
    <property type="entry name" value="P-loop_NTPase"/>
</dbReference>
<dbReference type="PANTHER" id="PTHR47958">
    <property type="entry name" value="ATP-DEPENDENT RNA HELICASE DBP3"/>
    <property type="match status" value="1"/>
</dbReference>
<feature type="compositionally biased region" description="Pro residues" evidence="8">
    <location>
        <begin position="17"/>
        <end position="27"/>
    </location>
</feature>
<dbReference type="PROSITE" id="PS51195">
    <property type="entry name" value="Q_MOTIF"/>
    <property type="match status" value="1"/>
</dbReference>
<dbReference type="InterPro" id="IPR001650">
    <property type="entry name" value="Helicase_C-like"/>
</dbReference>
<reference evidence="12" key="1">
    <citation type="submission" date="2024-06" db="EMBL/GenBank/DDBJ databases">
        <title>Accumulation of soxC-expressing cells facilitated by MMPreg in the blastema formation in annelid Enchytraeus japonensis.</title>
        <authorList>
            <person name="Yamaguchi S."/>
            <person name="Fujita T."/>
        </authorList>
    </citation>
    <scope>NUCLEOTIDE SEQUENCE</scope>
</reference>
<dbReference type="PROSITE" id="PS51192">
    <property type="entry name" value="HELICASE_ATP_BIND_1"/>
    <property type="match status" value="1"/>
</dbReference>
<dbReference type="SMART" id="SM00490">
    <property type="entry name" value="HELICc"/>
    <property type="match status" value="1"/>
</dbReference>
<evidence type="ECO:0000256" key="3">
    <source>
        <dbReference type="ARBA" id="ARBA00022801"/>
    </source>
</evidence>
<organism evidence="12">
    <name type="scientific">Enchytraeus japonensis</name>
    <dbReference type="NCBI Taxonomy" id="228735"/>
    <lineage>
        <taxon>Eukaryota</taxon>
        <taxon>Metazoa</taxon>
        <taxon>Spiralia</taxon>
        <taxon>Lophotrochozoa</taxon>
        <taxon>Annelida</taxon>
        <taxon>Clitellata</taxon>
        <taxon>Oligochaeta</taxon>
        <taxon>Enchytraeida</taxon>
        <taxon>Enchytraeidae</taxon>
        <taxon>Enchytraeus</taxon>
    </lineage>
</organism>
<keyword evidence="4" id="KW-0347">Helicase</keyword>
<dbReference type="EMBL" id="LC727639">
    <property type="protein sequence ID" value="BDR61266.1"/>
    <property type="molecule type" value="mRNA"/>
</dbReference>
<keyword evidence="5" id="KW-0067">ATP-binding</keyword>
<evidence type="ECO:0000256" key="6">
    <source>
        <dbReference type="ARBA" id="ARBA00047984"/>
    </source>
</evidence>
<evidence type="ECO:0000256" key="2">
    <source>
        <dbReference type="ARBA" id="ARBA00022741"/>
    </source>
</evidence>